<dbReference type="EMBL" id="JAJEPV010000101">
    <property type="protein sequence ID" value="MCC2121483.1"/>
    <property type="molecule type" value="Genomic_DNA"/>
</dbReference>
<name>A0AAE3D8A9_9FIRM</name>
<sequence length="146" mass="16966">MIYAPSHIKKYAKQIQGENKYFRDGIYGEVTFAYEISCNCGNKEFVVYKNSEPKVIAFCTSCGKQITLYDLIEYPCATTARDPEEKLEKIINKSNDKFNVAIIIQYSDQFAFNDERFDENDITWCQIFLYDIVNLQSIMIVDDETA</sequence>
<accession>A0AAE3D8A9</accession>
<reference evidence="1 2" key="1">
    <citation type="submission" date="2021-10" db="EMBL/GenBank/DDBJ databases">
        <title>Anaerobic single-cell dispensing facilitates the cultivation of human gut bacteria.</title>
        <authorList>
            <person name="Afrizal A."/>
        </authorList>
    </citation>
    <scope>NUCLEOTIDE SEQUENCE [LARGE SCALE GENOMIC DNA]</scope>
    <source>
        <strain evidence="1 2">CLA-AA-H273</strain>
    </source>
</reference>
<dbReference type="AlphaFoldDB" id="A0AAE3D8A9"/>
<organism evidence="1 2">
    <name type="scientific">Waltera acetigignens</name>
    <dbReference type="NCBI Taxonomy" id="2981769"/>
    <lineage>
        <taxon>Bacteria</taxon>
        <taxon>Bacillati</taxon>
        <taxon>Bacillota</taxon>
        <taxon>Clostridia</taxon>
        <taxon>Lachnospirales</taxon>
        <taxon>Lachnospiraceae</taxon>
        <taxon>Waltera</taxon>
    </lineage>
</organism>
<dbReference type="RefSeq" id="WP_176934288.1">
    <property type="nucleotide sequence ID" value="NZ_JAJEPV010000101.1"/>
</dbReference>
<gene>
    <name evidence="1" type="ORF">LKD75_18195</name>
</gene>
<comment type="caution">
    <text evidence="1">The sequence shown here is derived from an EMBL/GenBank/DDBJ whole genome shotgun (WGS) entry which is preliminary data.</text>
</comment>
<evidence type="ECO:0000313" key="2">
    <source>
        <dbReference type="Proteomes" id="UP001197795"/>
    </source>
</evidence>
<protein>
    <submittedName>
        <fullName evidence="1">Uncharacterized protein</fullName>
    </submittedName>
</protein>
<dbReference type="Proteomes" id="UP001197795">
    <property type="component" value="Unassembled WGS sequence"/>
</dbReference>
<proteinExistence type="predicted"/>
<evidence type="ECO:0000313" key="1">
    <source>
        <dbReference type="EMBL" id="MCC2121483.1"/>
    </source>
</evidence>
<keyword evidence="2" id="KW-1185">Reference proteome</keyword>